<reference evidence="1 2" key="1">
    <citation type="submission" date="2021-06" db="EMBL/GenBank/DDBJ databases">
        <authorList>
            <person name="Kallberg Y."/>
            <person name="Tangrot J."/>
            <person name="Rosling A."/>
        </authorList>
    </citation>
    <scope>NUCLEOTIDE SEQUENCE [LARGE SCALE GENOMIC DNA]</scope>
    <source>
        <strain evidence="1 2">120-4 pot B 10/14</strain>
    </source>
</reference>
<comment type="caution">
    <text evidence="1">The sequence shown here is derived from an EMBL/GenBank/DDBJ whole genome shotgun (WGS) entry which is preliminary data.</text>
</comment>
<keyword evidence="2" id="KW-1185">Reference proteome</keyword>
<dbReference type="EMBL" id="CAJVQB010011074">
    <property type="protein sequence ID" value="CAG8744977.1"/>
    <property type="molecule type" value="Genomic_DNA"/>
</dbReference>
<evidence type="ECO:0000313" key="1">
    <source>
        <dbReference type="EMBL" id="CAG8744977.1"/>
    </source>
</evidence>
<feature type="non-terminal residue" evidence="1">
    <location>
        <position position="1"/>
    </location>
</feature>
<organism evidence="1 2">
    <name type="scientific">Gigaspora margarita</name>
    <dbReference type="NCBI Taxonomy" id="4874"/>
    <lineage>
        <taxon>Eukaryota</taxon>
        <taxon>Fungi</taxon>
        <taxon>Fungi incertae sedis</taxon>
        <taxon>Mucoromycota</taxon>
        <taxon>Glomeromycotina</taxon>
        <taxon>Glomeromycetes</taxon>
        <taxon>Diversisporales</taxon>
        <taxon>Gigasporaceae</taxon>
        <taxon>Gigaspora</taxon>
    </lineage>
</organism>
<accession>A0ABN7VAZ3</accession>
<protein>
    <submittedName>
        <fullName evidence="1">40904_t:CDS:1</fullName>
    </submittedName>
</protein>
<evidence type="ECO:0000313" key="2">
    <source>
        <dbReference type="Proteomes" id="UP000789901"/>
    </source>
</evidence>
<dbReference type="Proteomes" id="UP000789901">
    <property type="component" value="Unassembled WGS sequence"/>
</dbReference>
<gene>
    <name evidence="1" type="ORF">GMARGA_LOCUS15770</name>
</gene>
<name>A0ABN7VAZ3_GIGMA</name>
<sequence>QGEAGVEFSKFSRVGLKRLLLAPGKNAMQIFRNYRAYDKD</sequence>
<proteinExistence type="predicted"/>